<accession>A0A1H3S6M5</accession>
<dbReference type="AlphaFoldDB" id="A0A1H3S6M5"/>
<organism evidence="2 3">
    <name type="scientific">Delftia lacustris</name>
    <dbReference type="NCBI Taxonomy" id="558537"/>
    <lineage>
        <taxon>Bacteria</taxon>
        <taxon>Pseudomonadati</taxon>
        <taxon>Pseudomonadota</taxon>
        <taxon>Betaproteobacteria</taxon>
        <taxon>Burkholderiales</taxon>
        <taxon>Comamonadaceae</taxon>
        <taxon>Delftia</taxon>
    </lineage>
</organism>
<name>A0A1H3S6M5_9BURK</name>
<dbReference type="InterPro" id="IPR011991">
    <property type="entry name" value="ArsR-like_HTH"/>
</dbReference>
<dbReference type="SUPFAM" id="SSF46785">
    <property type="entry name" value="Winged helix' DNA-binding domain"/>
    <property type="match status" value="1"/>
</dbReference>
<sequence>MLANHPDREQIRLENLLNALGNPLRLAVVRALAAGHERACGSLLQGQSKSTMTHHWRVLRDSGVIWQRPDGRENLLSLRRQDLDARFPGLLDALLQALAEDPLTEQATAAHLKPCP</sequence>
<dbReference type="SMART" id="SM00418">
    <property type="entry name" value="HTH_ARSR"/>
    <property type="match status" value="1"/>
</dbReference>
<dbReference type="PROSITE" id="PS50987">
    <property type="entry name" value="HTH_ARSR_2"/>
    <property type="match status" value="1"/>
</dbReference>
<dbReference type="GO" id="GO:0003700">
    <property type="term" value="F:DNA-binding transcription factor activity"/>
    <property type="evidence" value="ECO:0007669"/>
    <property type="project" value="InterPro"/>
</dbReference>
<dbReference type="EMBL" id="FNPE01000018">
    <property type="protein sequence ID" value="SDZ33773.1"/>
    <property type="molecule type" value="Genomic_DNA"/>
</dbReference>
<dbReference type="InterPro" id="IPR036388">
    <property type="entry name" value="WH-like_DNA-bd_sf"/>
</dbReference>
<evidence type="ECO:0000313" key="3">
    <source>
        <dbReference type="Proteomes" id="UP000183417"/>
    </source>
</evidence>
<evidence type="ECO:0000313" key="2">
    <source>
        <dbReference type="EMBL" id="SDZ33773.1"/>
    </source>
</evidence>
<dbReference type="InterPro" id="IPR001845">
    <property type="entry name" value="HTH_ArsR_DNA-bd_dom"/>
</dbReference>
<dbReference type="GeneID" id="94694061"/>
<feature type="domain" description="HTH arsR-type" evidence="1">
    <location>
        <begin position="5"/>
        <end position="98"/>
    </location>
</feature>
<dbReference type="CDD" id="cd00090">
    <property type="entry name" value="HTH_ARSR"/>
    <property type="match status" value="1"/>
</dbReference>
<protein>
    <submittedName>
        <fullName evidence="2">Transcriptional regulator, ArsR family</fullName>
    </submittedName>
</protein>
<dbReference type="Pfam" id="PF12840">
    <property type="entry name" value="HTH_20"/>
    <property type="match status" value="1"/>
</dbReference>
<evidence type="ECO:0000259" key="1">
    <source>
        <dbReference type="PROSITE" id="PS50987"/>
    </source>
</evidence>
<dbReference type="Gene3D" id="1.10.10.10">
    <property type="entry name" value="Winged helix-like DNA-binding domain superfamily/Winged helix DNA-binding domain"/>
    <property type="match status" value="1"/>
</dbReference>
<gene>
    <name evidence="2" type="ORF">SAMN05421547_118101</name>
</gene>
<reference evidence="2 3" key="1">
    <citation type="submission" date="2016-10" db="EMBL/GenBank/DDBJ databases">
        <authorList>
            <person name="de Groot N.N."/>
        </authorList>
    </citation>
    <scope>NUCLEOTIDE SEQUENCE [LARGE SCALE GENOMIC DNA]</scope>
    <source>
        <strain evidence="2 3">LMG 24775</strain>
    </source>
</reference>
<dbReference type="Proteomes" id="UP000183417">
    <property type="component" value="Unassembled WGS sequence"/>
</dbReference>
<dbReference type="RefSeq" id="WP_074923176.1">
    <property type="nucleotide sequence ID" value="NZ_CP141274.1"/>
</dbReference>
<dbReference type="InterPro" id="IPR036390">
    <property type="entry name" value="WH_DNA-bd_sf"/>
</dbReference>
<dbReference type="PRINTS" id="PR00778">
    <property type="entry name" value="HTHARSR"/>
</dbReference>
<proteinExistence type="predicted"/>